<gene>
    <name evidence="1" type="ORF">MPEBLZ_04290</name>
</gene>
<accession>A0A0P8AB36</accession>
<evidence type="ECO:0000313" key="1">
    <source>
        <dbReference type="EMBL" id="KPQ41159.1"/>
    </source>
</evidence>
<feature type="non-terminal residue" evidence="1">
    <location>
        <position position="455"/>
    </location>
</feature>
<comment type="caution">
    <text evidence="1">The sequence shown here is derived from an EMBL/GenBank/DDBJ whole genome shotgun (WGS) entry which is preliminary data.</text>
</comment>
<organism evidence="1 2">
    <name type="scientific">Candidatus Methanoperedens nitratireducens</name>
    <dbReference type="NCBI Taxonomy" id="1392998"/>
    <lineage>
        <taxon>Archaea</taxon>
        <taxon>Methanobacteriati</taxon>
        <taxon>Methanobacteriota</taxon>
        <taxon>Stenosarchaea group</taxon>
        <taxon>Methanomicrobia</taxon>
        <taxon>Methanosarcinales</taxon>
        <taxon>ANME-2 cluster</taxon>
        <taxon>Candidatus Methanoperedentaceae</taxon>
        <taxon>Candidatus Methanoperedens</taxon>
    </lineage>
</organism>
<dbReference type="Proteomes" id="UP000050360">
    <property type="component" value="Unassembled WGS sequence"/>
</dbReference>
<dbReference type="AlphaFoldDB" id="A0A0P8AB36"/>
<reference evidence="1 2" key="1">
    <citation type="submission" date="2015-09" db="EMBL/GenBank/DDBJ databases">
        <title>A metagenomics-based metabolic model of nitrate-dependent anaerobic oxidation of methane by Methanoperedens-like archaea.</title>
        <authorList>
            <person name="Arshad A."/>
            <person name="Speth D.R."/>
            <person name="De Graaf R.M."/>
            <person name="Op Den Camp H.J."/>
            <person name="Jetten M.S."/>
            <person name="Welte C.U."/>
        </authorList>
    </citation>
    <scope>NUCLEOTIDE SEQUENCE [LARGE SCALE GENOMIC DNA]</scope>
</reference>
<dbReference type="EMBL" id="LKCM01000420">
    <property type="protein sequence ID" value="KPQ41159.1"/>
    <property type="molecule type" value="Genomic_DNA"/>
</dbReference>
<proteinExistence type="predicted"/>
<evidence type="ECO:0000313" key="2">
    <source>
        <dbReference type="Proteomes" id="UP000050360"/>
    </source>
</evidence>
<protein>
    <submittedName>
        <fullName evidence="1">Transposase</fullName>
    </submittedName>
</protein>
<name>A0A0P8AB36_9EURY</name>
<sequence>MHENVTFPIGNIVLLDRIKKDFGYFDFLFGKIGGKAKDFQKIVKSLIYNKLTDNVSINQIPNIYPDEAFEYLGLKETPAERTFYRTIERVGDKFEIILELHQQFLVKNDLVSKEQFVDFSSTYFEGTKPEMGALGYSRDGAPGKKQITFGISTGINNIPTALTIQKGNVQDKTHFDHIFKAVSKVLGEGSILIFDCGANTKTNKKMIRNGDIKYHYLTLKAKKKTSYKSIIQFFLQEKKKGNAKRFEMNGSFYECVKLKKEDETNYIFFSEKLYQEQLQKRERKYLKLLEKNDKDLKKVKKGKKLGSVITKDGYIILHGSIQKTLAPISNPFINGLEGFFALESSVDDEPENILSLYKDRDKAEKFIRGLKDGLELRPIRHWSPLAVKGYLLLTFLTNFLVNLTLYLAKKPLVRDIRLLRKFLNNLTVTVVYPPNAFKFRVLSNISNEVISILGD</sequence>
<dbReference type="PANTHER" id="PTHR34614">
    <property type="match status" value="1"/>
</dbReference>
<dbReference type="PANTHER" id="PTHR34614:SF2">
    <property type="entry name" value="TRANSPOSASE IS4-LIKE DOMAIN-CONTAINING PROTEIN"/>
    <property type="match status" value="1"/>
</dbReference>